<organism evidence="13 14">
    <name type="scientific">Streptomyces chisholmiae</name>
    <dbReference type="NCBI Taxonomy" id="3075540"/>
    <lineage>
        <taxon>Bacteria</taxon>
        <taxon>Bacillati</taxon>
        <taxon>Actinomycetota</taxon>
        <taxon>Actinomycetes</taxon>
        <taxon>Kitasatosporales</taxon>
        <taxon>Streptomycetaceae</taxon>
        <taxon>Streptomyces</taxon>
    </lineage>
</organism>
<dbReference type="InterPro" id="IPR014001">
    <property type="entry name" value="Helicase_ATP-bd"/>
</dbReference>
<dbReference type="InterPro" id="IPR006483">
    <property type="entry name" value="CRISPR-assoc_Cas3_HD"/>
</dbReference>
<keyword evidence="7" id="KW-0067">ATP-binding</keyword>
<dbReference type="GO" id="GO:0004386">
    <property type="term" value="F:helicase activity"/>
    <property type="evidence" value="ECO:0007669"/>
    <property type="project" value="UniProtKB-KW"/>
</dbReference>
<feature type="region of interest" description="Disordered" evidence="10">
    <location>
        <begin position="791"/>
        <end position="827"/>
    </location>
</feature>
<dbReference type="InterPro" id="IPR050079">
    <property type="entry name" value="DEAD_box_RNA_helicase"/>
</dbReference>
<dbReference type="Pfam" id="PF00270">
    <property type="entry name" value="DEAD"/>
    <property type="match status" value="1"/>
</dbReference>
<dbReference type="Pfam" id="PF22590">
    <property type="entry name" value="Cas3-like_C_2"/>
    <property type="match status" value="1"/>
</dbReference>
<feature type="domain" description="HD Cas3-type" evidence="12">
    <location>
        <begin position="569"/>
        <end position="788"/>
    </location>
</feature>
<keyword evidence="5" id="KW-0378">Hydrolase</keyword>
<evidence type="ECO:0000256" key="2">
    <source>
        <dbReference type="ARBA" id="ARBA00009046"/>
    </source>
</evidence>
<dbReference type="EMBL" id="JAVREO010000012">
    <property type="protein sequence ID" value="MDT0268582.1"/>
    <property type="molecule type" value="Genomic_DNA"/>
</dbReference>
<evidence type="ECO:0000256" key="9">
    <source>
        <dbReference type="ARBA" id="ARBA00038437"/>
    </source>
</evidence>
<gene>
    <name evidence="13" type="ORF">RM844_20050</name>
</gene>
<evidence type="ECO:0000256" key="4">
    <source>
        <dbReference type="ARBA" id="ARBA00022741"/>
    </source>
</evidence>
<evidence type="ECO:0000256" key="8">
    <source>
        <dbReference type="ARBA" id="ARBA00023118"/>
    </source>
</evidence>
<keyword evidence="3" id="KW-0479">Metal-binding</keyword>
<dbReference type="InterPro" id="IPR011545">
    <property type="entry name" value="DEAD/DEAH_box_helicase_dom"/>
</dbReference>
<evidence type="ECO:0000259" key="12">
    <source>
        <dbReference type="PROSITE" id="PS51643"/>
    </source>
</evidence>
<dbReference type="Gene3D" id="1.10.3210.30">
    <property type="match status" value="1"/>
</dbReference>
<evidence type="ECO:0000313" key="14">
    <source>
        <dbReference type="Proteomes" id="UP001183410"/>
    </source>
</evidence>
<dbReference type="SUPFAM" id="SSF52540">
    <property type="entry name" value="P-loop containing nucleoside triphosphate hydrolases"/>
    <property type="match status" value="1"/>
</dbReference>
<dbReference type="Pfam" id="PF18019">
    <property type="entry name" value="Cas3_HD"/>
    <property type="match status" value="1"/>
</dbReference>
<evidence type="ECO:0000256" key="1">
    <source>
        <dbReference type="ARBA" id="ARBA00006847"/>
    </source>
</evidence>
<evidence type="ECO:0000256" key="5">
    <source>
        <dbReference type="ARBA" id="ARBA00022801"/>
    </source>
</evidence>
<evidence type="ECO:0000313" key="13">
    <source>
        <dbReference type="EMBL" id="MDT0268582.1"/>
    </source>
</evidence>
<comment type="similarity">
    <text evidence="1">In the N-terminal section; belongs to the CRISPR-associated nuclease Cas3-HD family.</text>
</comment>
<keyword evidence="14" id="KW-1185">Reference proteome</keyword>
<name>A0ABU2JUJ6_9ACTN</name>
<evidence type="ECO:0000256" key="6">
    <source>
        <dbReference type="ARBA" id="ARBA00022806"/>
    </source>
</evidence>
<dbReference type="PANTHER" id="PTHR47959:SF16">
    <property type="entry name" value="CRISPR-ASSOCIATED NUCLEASE_HELICASE CAS3-RELATED"/>
    <property type="match status" value="1"/>
</dbReference>
<dbReference type="Proteomes" id="UP001183410">
    <property type="component" value="Unassembled WGS sequence"/>
</dbReference>
<reference evidence="14" key="1">
    <citation type="submission" date="2023-07" db="EMBL/GenBank/DDBJ databases">
        <title>30 novel species of actinomycetes from the DSMZ collection.</title>
        <authorList>
            <person name="Nouioui I."/>
        </authorList>
    </citation>
    <scope>NUCLEOTIDE SEQUENCE [LARGE SCALE GENOMIC DNA]</scope>
    <source>
        <strain evidence="14">DSM 44915</strain>
    </source>
</reference>
<dbReference type="RefSeq" id="WP_311668859.1">
    <property type="nucleotide sequence ID" value="NZ_JAVREO010000012.1"/>
</dbReference>
<dbReference type="PROSITE" id="PS51643">
    <property type="entry name" value="HD_CAS3"/>
    <property type="match status" value="1"/>
</dbReference>
<dbReference type="SMART" id="SM00490">
    <property type="entry name" value="HELICc"/>
    <property type="match status" value="1"/>
</dbReference>
<comment type="similarity">
    <text evidence="9">Belongs to the DEAD box helicase family.</text>
</comment>
<keyword evidence="6 13" id="KW-0347">Helicase</keyword>
<dbReference type="InterPro" id="IPR054712">
    <property type="entry name" value="Cas3-like_dom"/>
</dbReference>
<proteinExistence type="inferred from homology"/>
<keyword evidence="8" id="KW-0051">Antiviral defense</keyword>
<sequence>MRRATGREAFPFQARLAGEGLPELLRVPPGSGKTEAAVLPWLWRLLEHPDAGVRAGTPGRLVFVLPMRTLVEQVVEKVTTWVGALGLAEEVGVHVLMGGEARDDDAWQMDPFRPAVFVGTQDMVLSRLLLRGHGDARSRWPVPFGLLHNGTQFVFDETQLMGPALWTSVQLQALREQLGTAVGSSSMWMSATVDPAELVTADRGVPPVPVELSAEDRATEVLAKRLGALRRVERLVVPDEPKGYAGAVAEALAGRHVAGTRTLAFFNTVRRAVEVAQALSGVLSGAGAGAGPEVVLVHGQFRPGDRRRLVDRVMAGCAGPGQIVVSTQALEAGVDMTSRVLFTEVAPWTSVLQRCGRCNRTGDDPGAEVLWAWPPGGKRASAPYLEEDLAASAKALAGWEGARVTLREMLDASVVQQKVEYVQLRRRDLLQLWDTMPDLSGADVDVSRWIRDGQDLTGQVAWRAWPEGKPSEDGERFPGRDELCPAPLDDLRGLARAGRLWLYDQVDGLWRRAAPQGVRPGEVFLMDARLGGYQVETGWAPRSRTPVPVPVVGAGTGTVGGLAGDRWSQGDRWVSLAEHGQDVEEGMAGLLTSAGEALDVSPAQCHAALVAARHHDLGKSHHVFRSSLACAAGDAVPPGEGPWAKGPGDRLRHGRPYLRHELVTALMMLDPSSGLLDGVEEADLAVYLAAAHHGKVRMSVRSVGAEGESRPPRLLGVEQGEVVGPVETSDGRLVPEIKLDLSVMALGGSTNAVGDSWVQRMAALRDRADAGPFRVGWLEALVRVADWRASRSYRTDPPSEPPASGTLPRQRAAAPANEIQGKQEGLW</sequence>
<feature type="domain" description="Helicase ATP-binding" evidence="11">
    <location>
        <begin position="14"/>
        <end position="211"/>
    </location>
</feature>
<evidence type="ECO:0000259" key="11">
    <source>
        <dbReference type="PROSITE" id="PS51192"/>
    </source>
</evidence>
<evidence type="ECO:0000256" key="7">
    <source>
        <dbReference type="ARBA" id="ARBA00022840"/>
    </source>
</evidence>
<dbReference type="SMART" id="SM00487">
    <property type="entry name" value="DEXDc"/>
    <property type="match status" value="1"/>
</dbReference>
<protein>
    <submittedName>
        <fullName evidence="13">DEAD/DEAH box helicase</fullName>
    </submittedName>
</protein>
<evidence type="ECO:0000256" key="10">
    <source>
        <dbReference type="SAM" id="MobiDB-lite"/>
    </source>
</evidence>
<accession>A0ABU2JUJ6</accession>
<dbReference type="InterPro" id="IPR027417">
    <property type="entry name" value="P-loop_NTPase"/>
</dbReference>
<dbReference type="PANTHER" id="PTHR47959">
    <property type="entry name" value="ATP-DEPENDENT RNA HELICASE RHLE-RELATED"/>
    <property type="match status" value="1"/>
</dbReference>
<comment type="similarity">
    <text evidence="2">In the central section; belongs to the CRISPR-associated helicase Cas3 family.</text>
</comment>
<keyword evidence="4" id="KW-0547">Nucleotide-binding</keyword>
<evidence type="ECO:0000256" key="3">
    <source>
        <dbReference type="ARBA" id="ARBA00022723"/>
    </source>
</evidence>
<dbReference type="InterPro" id="IPR001650">
    <property type="entry name" value="Helicase_C-like"/>
</dbReference>
<dbReference type="PROSITE" id="PS51192">
    <property type="entry name" value="HELICASE_ATP_BIND_1"/>
    <property type="match status" value="1"/>
</dbReference>
<dbReference type="Gene3D" id="3.40.50.300">
    <property type="entry name" value="P-loop containing nucleotide triphosphate hydrolases"/>
    <property type="match status" value="2"/>
</dbReference>
<dbReference type="InterPro" id="IPR038257">
    <property type="entry name" value="CRISPR-assoc_Cas3_HD_sf"/>
</dbReference>
<comment type="caution">
    <text evidence="13">The sequence shown here is derived from an EMBL/GenBank/DDBJ whole genome shotgun (WGS) entry which is preliminary data.</text>
</comment>